<keyword evidence="3" id="KW-1185">Reference proteome</keyword>
<feature type="domain" description="AAA" evidence="1">
    <location>
        <begin position="6"/>
        <end position="143"/>
    </location>
</feature>
<sequence>MTTSTLALVGVAGGAGTTRTAVEMAATLARADRSVAVLDAAFGTQGLATYVSGRISDDMTAVAVGESAFEAALYDADYDVPGRVAVCPAHAPFERIARAKAPDAARTLETVVADAADRFDHVLVDVPPVAANQAVAALTAADRRALVAPATQRGVDLLPRQRGRLRDIDAPAEAVLATRTDAPDAVAVADADHELPAGDPVGPTALDPESALAPAVAAAVEGLFDTELGLDFEEPRLLDRL</sequence>
<evidence type="ECO:0000313" key="2">
    <source>
        <dbReference type="EMBL" id="MBX0303951.1"/>
    </source>
</evidence>
<organism evidence="2 3">
    <name type="scientific">Haloarcula salinisoli</name>
    <dbReference type="NCBI Taxonomy" id="2487746"/>
    <lineage>
        <taxon>Archaea</taxon>
        <taxon>Methanobacteriati</taxon>
        <taxon>Methanobacteriota</taxon>
        <taxon>Stenosarchaea group</taxon>
        <taxon>Halobacteria</taxon>
        <taxon>Halobacteriales</taxon>
        <taxon>Haloarculaceae</taxon>
        <taxon>Haloarcula</taxon>
    </lineage>
</organism>
<gene>
    <name evidence="2" type="ORF">EGD98_09760</name>
</gene>
<dbReference type="InterPro" id="IPR027417">
    <property type="entry name" value="P-loop_NTPase"/>
</dbReference>
<protein>
    <submittedName>
        <fullName evidence="2">ParA family protein</fullName>
    </submittedName>
</protein>
<evidence type="ECO:0000313" key="3">
    <source>
        <dbReference type="Proteomes" id="UP000783863"/>
    </source>
</evidence>
<dbReference type="PANTHER" id="PTHR13696:SF99">
    <property type="entry name" value="COBYRINIC ACID AC-DIAMIDE SYNTHASE"/>
    <property type="match status" value="1"/>
</dbReference>
<reference evidence="2" key="1">
    <citation type="submission" date="2021-06" db="EMBL/GenBank/DDBJ databases">
        <title>Halomicroarcula sp. F24A a new haloarchaeum isolated from saline soil.</title>
        <authorList>
            <person name="Duran-Viseras A."/>
            <person name="Sanchez-Porro C."/>
            <person name="Ventosa A."/>
        </authorList>
    </citation>
    <scope>NUCLEOTIDE SEQUENCE</scope>
    <source>
        <strain evidence="2">F24A</strain>
    </source>
</reference>
<dbReference type="Pfam" id="PF13614">
    <property type="entry name" value="AAA_31"/>
    <property type="match status" value="1"/>
</dbReference>
<dbReference type="Gene3D" id="3.40.50.300">
    <property type="entry name" value="P-loop containing nucleotide triphosphate hydrolases"/>
    <property type="match status" value="1"/>
</dbReference>
<accession>A0A8J7YLE3</accession>
<evidence type="ECO:0000259" key="1">
    <source>
        <dbReference type="Pfam" id="PF13614"/>
    </source>
</evidence>
<dbReference type="SUPFAM" id="SSF52540">
    <property type="entry name" value="P-loop containing nucleoside triphosphate hydrolases"/>
    <property type="match status" value="1"/>
</dbReference>
<dbReference type="PANTHER" id="PTHR13696">
    <property type="entry name" value="P-LOOP CONTAINING NUCLEOSIDE TRIPHOSPHATE HYDROLASE"/>
    <property type="match status" value="1"/>
</dbReference>
<comment type="caution">
    <text evidence="2">The sequence shown here is derived from an EMBL/GenBank/DDBJ whole genome shotgun (WGS) entry which is preliminary data.</text>
</comment>
<name>A0A8J7YLE3_9EURY</name>
<proteinExistence type="predicted"/>
<dbReference type="RefSeq" id="WP_220588189.1">
    <property type="nucleotide sequence ID" value="NZ_RKLQ01000002.1"/>
</dbReference>
<dbReference type="InterPro" id="IPR050678">
    <property type="entry name" value="DNA_Partitioning_ATPase"/>
</dbReference>
<dbReference type="AlphaFoldDB" id="A0A8J7YLE3"/>
<dbReference type="Proteomes" id="UP000783863">
    <property type="component" value="Unassembled WGS sequence"/>
</dbReference>
<dbReference type="EMBL" id="RKLQ01000002">
    <property type="protein sequence ID" value="MBX0303951.1"/>
    <property type="molecule type" value="Genomic_DNA"/>
</dbReference>
<dbReference type="InterPro" id="IPR025669">
    <property type="entry name" value="AAA_dom"/>
</dbReference>